<reference evidence="1" key="1">
    <citation type="journal article" date="2012" name="Proc. Natl. Acad. Sci. U.S.A.">
        <title>Antigenic diversity is generated by distinct evolutionary mechanisms in African trypanosome species.</title>
        <authorList>
            <person name="Jackson A.P."/>
            <person name="Berry A."/>
            <person name="Aslett M."/>
            <person name="Allison H.C."/>
            <person name="Burton P."/>
            <person name="Vavrova-Anderson J."/>
            <person name="Brown R."/>
            <person name="Browne H."/>
            <person name="Corton N."/>
            <person name="Hauser H."/>
            <person name="Gamble J."/>
            <person name="Gilderthorp R."/>
            <person name="Marcello L."/>
            <person name="McQuillan J."/>
            <person name="Otto T.D."/>
            <person name="Quail M.A."/>
            <person name="Sanders M.J."/>
            <person name="van Tonder A."/>
            <person name="Ginger M.L."/>
            <person name="Field M.C."/>
            <person name="Barry J.D."/>
            <person name="Hertz-Fowler C."/>
            <person name="Berriman M."/>
        </authorList>
    </citation>
    <scope>NUCLEOTIDE SEQUENCE</scope>
    <source>
        <strain evidence="1">IL3000</strain>
    </source>
</reference>
<dbReference type="EMBL" id="HE575316">
    <property type="protein sequence ID" value="CCC89618.1"/>
    <property type="molecule type" value="Genomic_DNA"/>
</dbReference>
<organism evidence="1">
    <name type="scientific">Trypanosoma congolense (strain IL3000)</name>
    <dbReference type="NCBI Taxonomy" id="1068625"/>
    <lineage>
        <taxon>Eukaryota</taxon>
        <taxon>Discoba</taxon>
        <taxon>Euglenozoa</taxon>
        <taxon>Kinetoplastea</taxon>
        <taxon>Metakinetoplastina</taxon>
        <taxon>Trypanosomatida</taxon>
        <taxon>Trypanosomatidae</taxon>
        <taxon>Trypanosoma</taxon>
        <taxon>Nannomonas</taxon>
    </lineage>
</organism>
<proteinExistence type="predicted"/>
<sequence>MTFSPLSRRELEEYLPNFDPLLDPQIGEWVLVTPRRRVTLLGPLLQRLQNDGLQPVYPFLAASRDHFRAPLNASLLCAEEISERAAELPRVLPSIGEVWRRHQYRRLCAPDSDADGMEEDDTVLYLNPRALLLTPSAPVVFGGSDFIEGFDRENGCVVYVNWKTGESSTDSAVLRPAPIPTWAESVSEKAAAEWDLWWRRVNSEHREKGGHGHV</sequence>
<dbReference type="AlphaFoldDB" id="G0UJR4"/>
<protein>
    <submittedName>
        <fullName evidence="1">Uncharacterized protein TCIL3000_3_310</fullName>
    </submittedName>
</protein>
<evidence type="ECO:0000313" key="1">
    <source>
        <dbReference type="EMBL" id="CCC89618.1"/>
    </source>
</evidence>
<gene>
    <name evidence="1" type="ORF">TCIL3000_3_310</name>
</gene>
<name>G0UJR4_TRYCI</name>
<accession>G0UJR4</accession>
<dbReference type="VEuPathDB" id="TriTrypDB:TcIL3000_3_310"/>